<evidence type="ECO:0000313" key="2">
    <source>
        <dbReference type="Proteomes" id="UP001597297"/>
    </source>
</evidence>
<comment type="caution">
    <text evidence="1">The sequence shown here is derived from an EMBL/GenBank/DDBJ whole genome shotgun (WGS) entry which is preliminary data.</text>
</comment>
<dbReference type="EMBL" id="JBHUJC010000020">
    <property type="protein sequence ID" value="MFD2276346.1"/>
    <property type="molecule type" value="Genomic_DNA"/>
</dbReference>
<gene>
    <name evidence="1" type="ORF">ACFSQZ_07690</name>
</gene>
<protein>
    <submittedName>
        <fullName evidence="1">Esterase/lipase family protein</fullName>
    </submittedName>
</protein>
<keyword evidence="2" id="KW-1185">Reference proteome</keyword>
<accession>A0ABW5E1B1</accession>
<reference evidence="2" key="1">
    <citation type="journal article" date="2019" name="Int. J. Syst. Evol. Microbiol.">
        <title>The Global Catalogue of Microorganisms (GCM) 10K type strain sequencing project: providing services to taxonomists for standard genome sequencing and annotation.</title>
        <authorList>
            <consortium name="The Broad Institute Genomics Platform"/>
            <consortium name="The Broad Institute Genome Sequencing Center for Infectious Disease"/>
            <person name="Wu L."/>
            <person name="Ma J."/>
        </authorList>
    </citation>
    <scope>NUCLEOTIDE SEQUENCE [LARGE SCALE GENOMIC DNA]</scope>
    <source>
        <strain evidence="2">JCM 16545</strain>
    </source>
</reference>
<dbReference type="InterPro" id="IPR029058">
    <property type="entry name" value="AB_hydrolase_fold"/>
</dbReference>
<dbReference type="Gene3D" id="3.40.50.1820">
    <property type="entry name" value="alpha/beta hydrolase"/>
    <property type="match status" value="1"/>
</dbReference>
<dbReference type="SUPFAM" id="SSF53474">
    <property type="entry name" value="alpha/beta-Hydrolases"/>
    <property type="match status" value="1"/>
</dbReference>
<proteinExistence type="predicted"/>
<evidence type="ECO:0000313" key="1">
    <source>
        <dbReference type="EMBL" id="MFD2276346.1"/>
    </source>
</evidence>
<dbReference type="RefSeq" id="WP_377094311.1">
    <property type="nucleotide sequence ID" value="NZ_JBHSJM010000001.1"/>
</dbReference>
<sequence length="422" mass="47412">MSKIIVIIHGWSDDAQSFQPLAKYIRKHCTPSVKTIKLIDWLSMDDDISYTDLAEAFDQEWRHKELKRTPHSVDFVVHSTGALVLREWLTKYFKTPSKSPAHRILMLAPANYGSYLADEGKTFMGRVFKGGFGDTGKKLLDGLELASPYTQELSARDIFKGWFDPTKKHLVTTLIGNKGYGGLTNITYQDGSDGTVSIPCANPIPFEINATYTTDTDSYHLSTTPFSADTAFAVFDRYNHSSIAGKKRINPKLGEAIKRALSVTAETWPQHKQWIAQHSVIEREQYANLVFCVKDHLGQPVDRYFVLLSSWLKQGKLDKLEGIIDVHRLKTDPSRRSFIIDVGKLKKELKGSDLSLQVIADPTCPPEKTSERIAGYPAQQDIPAIRIAANQVDTYLAPGKTIFLNVSIPRLFHKVVTISENK</sequence>
<dbReference type="Proteomes" id="UP001597297">
    <property type="component" value="Unassembled WGS sequence"/>
</dbReference>
<organism evidence="1 2">
    <name type="scientific">Rubritalea spongiae</name>
    <dbReference type="NCBI Taxonomy" id="430797"/>
    <lineage>
        <taxon>Bacteria</taxon>
        <taxon>Pseudomonadati</taxon>
        <taxon>Verrucomicrobiota</taxon>
        <taxon>Verrucomicrobiia</taxon>
        <taxon>Verrucomicrobiales</taxon>
        <taxon>Rubritaleaceae</taxon>
        <taxon>Rubritalea</taxon>
    </lineage>
</organism>
<name>A0ABW5E1B1_9BACT</name>